<dbReference type="EMBL" id="JBHTHX010000789">
    <property type="protein sequence ID" value="MFD0887030.1"/>
    <property type="molecule type" value="Genomic_DNA"/>
</dbReference>
<evidence type="ECO:0000256" key="1">
    <source>
        <dbReference type="ARBA" id="ARBA00022723"/>
    </source>
</evidence>
<sequence>DPLDAPLRPRLDGPHQDPEVTAETGEGVVASANPRGDDDARSAGRPLVLLRRRPVRRWRGRDPACQPWTMLTLAHVSDIHIDDSPRSAERARAVMRHLDGLPGPLDAVIVTGDVADHGTVEEYEVARQVLTSRHPTVICPGNHDSRAAFRKVLLGQDGDAPVNQVLRLDGLVVALCDSSVPGRHDGLLAEDTLAWLDGVLAESPDVPALVGMHHPAVPLGIPYVDGIRLREPERLEAVLRRHPQVVAVLAGHAHTPASTWFAGRPLLVAPGVINTALLPVETAERRPLDPAMPPQIALHVLDGDRLTTHVRPIL</sequence>
<name>A0ABW3DWD0_9ACTN</name>
<dbReference type="Gene3D" id="3.60.21.10">
    <property type="match status" value="1"/>
</dbReference>
<dbReference type="PANTHER" id="PTHR42988:SF2">
    <property type="entry name" value="CYCLIC NUCLEOTIDE PHOSPHODIESTERASE CBUA0032-RELATED"/>
    <property type="match status" value="1"/>
</dbReference>
<evidence type="ECO:0000313" key="7">
    <source>
        <dbReference type="EMBL" id="MFD0887030.1"/>
    </source>
</evidence>
<dbReference type="InterPro" id="IPR004843">
    <property type="entry name" value="Calcineurin-like_PHP"/>
</dbReference>
<evidence type="ECO:0000259" key="6">
    <source>
        <dbReference type="Pfam" id="PF00149"/>
    </source>
</evidence>
<gene>
    <name evidence="7" type="ORF">ACFQ08_20990</name>
</gene>
<dbReference type="Proteomes" id="UP001597024">
    <property type="component" value="Unassembled WGS sequence"/>
</dbReference>
<keyword evidence="1" id="KW-0479">Metal-binding</keyword>
<evidence type="ECO:0000256" key="3">
    <source>
        <dbReference type="ARBA" id="ARBA00023004"/>
    </source>
</evidence>
<dbReference type="PANTHER" id="PTHR42988">
    <property type="entry name" value="PHOSPHOHYDROLASE"/>
    <property type="match status" value="1"/>
</dbReference>
<feature type="region of interest" description="Disordered" evidence="5">
    <location>
        <begin position="1"/>
        <end position="43"/>
    </location>
</feature>
<dbReference type="InterPro" id="IPR026575">
    <property type="entry name" value="GpdQ/CpdA-like"/>
</dbReference>
<reference evidence="8" key="1">
    <citation type="journal article" date="2019" name="Int. J. Syst. Evol. Microbiol.">
        <title>The Global Catalogue of Microorganisms (GCM) 10K type strain sequencing project: providing services to taxonomists for standard genome sequencing and annotation.</title>
        <authorList>
            <consortium name="The Broad Institute Genomics Platform"/>
            <consortium name="The Broad Institute Genome Sequencing Center for Infectious Disease"/>
            <person name="Wu L."/>
            <person name="Ma J."/>
        </authorList>
    </citation>
    <scope>NUCLEOTIDE SEQUENCE [LARGE SCALE GENOMIC DNA]</scope>
    <source>
        <strain evidence="8">CCUG 62974</strain>
    </source>
</reference>
<dbReference type="InterPro" id="IPR029052">
    <property type="entry name" value="Metallo-depent_PP-like"/>
</dbReference>
<organism evidence="7 8">
    <name type="scientific">Streptosporangium algeriense</name>
    <dbReference type="NCBI Taxonomy" id="1682748"/>
    <lineage>
        <taxon>Bacteria</taxon>
        <taxon>Bacillati</taxon>
        <taxon>Actinomycetota</taxon>
        <taxon>Actinomycetes</taxon>
        <taxon>Streptosporangiales</taxon>
        <taxon>Streptosporangiaceae</taxon>
        <taxon>Streptosporangium</taxon>
    </lineage>
</organism>
<keyword evidence="3" id="KW-0408">Iron</keyword>
<evidence type="ECO:0000313" key="8">
    <source>
        <dbReference type="Proteomes" id="UP001597024"/>
    </source>
</evidence>
<dbReference type="CDD" id="cd07402">
    <property type="entry name" value="MPP_GpdQ"/>
    <property type="match status" value="1"/>
</dbReference>
<dbReference type="SUPFAM" id="SSF56300">
    <property type="entry name" value="Metallo-dependent phosphatases"/>
    <property type="match status" value="1"/>
</dbReference>
<feature type="domain" description="Calcineurin-like phosphoesterase" evidence="6">
    <location>
        <begin position="72"/>
        <end position="256"/>
    </location>
</feature>
<proteinExistence type="inferred from homology"/>
<dbReference type="InterPro" id="IPR050884">
    <property type="entry name" value="CNP_phosphodiesterase-III"/>
</dbReference>
<comment type="caution">
    <text evidence="7">The sequence shown here is derived from an EMBL/GenBank/DDBJ whole genome shotgun (WGS) entry which is preliminary data.</text>
</comment>
<feature type="non-terminal residue" evidence="7">
    <location>
        <position position="1"/>
    </location>
</feature>
<evidence type="ECO:0000256" key="2">
    <source>
        <dbReference type="ARBA" id="ARBA00022801"/>
    </source>
</evidence>
<evidence type="ECO:0000256" key="5">
    <source>
        <dbReference type="SAM" id="MobiDB-lite"/>
    </source>
</evidence>
<dbReference type="Pfam" id="PF00149">
    <property type="entry name" value="Metallophos"/>
    <property type="match status" value="1"/>
</dbReference>
<protein>
    <submittedName>
        <fullName evidence="7">Phosphodiesterase</fullName>
    </submittedName>
</protein>
<comment type="similarity">
    <text evidence="4">Belongs to the cyclic nucleotide phosphodiesterase class-III family.</text>
</comment>
<evidence type="ECO:0000256" key="4">
    <source>
        <dbReference type="ARBA" id="ARBA00025742"/>
    </source>
</evidence>
<feature type="compositionally biased region" description="Basic and acidic residues" evidence="5">
    <location>
        <begin position="7"/>
        <end position="18"/>
    </location>
</feature>
<accession>A0ABW3DWD0</accession>
<keyword evidence="2" id="KW-0378">Hydrolase</keyword>
<keyword evidence="8" id="KW-1185">Reference proteome</keyword>